<dbReference type="SUPFAM" id="SSF55469">
    <property type="entry name" value="FMN-dependent nitroreductase-like"/>
    <property type="match status" value="1"/>
</dbReference>
<protein>
    <recommendedName>
        <fullName evidence="3">Nitroreductase domain-containing protein</fullName>
    </recommendedName>
</protein>
<dbReference type="EMBL" id="CP046315">
    <property type="protein sequence ID" value="QGS11301.1"/>
    <property type="molecule type" value="Genomic_DNA"/>
</dbReference>
<evidence type="ECO:0000313" key="1">
    <source>
        <dbReference type="EMBL" id="QGS11301.1"/>
    </source>
</evidence>
<sequence length="268" mass="29497">MMQNEVTNTTECLVVDPSFDHGLEQTVLPGTGLRLVAPTRRDSYQNRLADAEGDVAEMYQVNARWRRGALDDLPDVEEQKSLRKWFLESGRVFDLSGEREGPMVSLDTLPASLGEALTVLARVGLQSGLLFAADVLVIVDEWVHLLPAGEEFLVRTRLFDDVRRRELVESVSVDVRHAFMGAPVFLAVVLAPQRLQVTHGPRGYRNALLETGMLVGNLGTIFAEHGLNITIAVDFVDTTVDRVLDQDGVERFVVALASITGSNSNGDQ</sequence>
<dbReference type="AlphaFoldDB" id="A0A857A7I9"/>
<evidence type="ECO:0008006" key="3">
    <source>
        <dbReference type="Google" id="ProtNLM"/>
    </source>
</evidence>
<accession>A0A857A7I9</accession>
<dbReference type="InterPro" id="IPR000415">
    <property type="entry name" value="Nitroreductase-like"/>
</dbReference>
<dbReference type="Gene3D" id="3.40.109.10">
    <property type="entry name" value="NADH Oxidase"/>
    <property type="match status" value="1"/>
</dbReference>
<dbReference type="GO" id="GO:0016491">
    <property type="term" value="F:oxidoreductase activity"/>
    <property type="evidence" value="ECO:0007669"/>
    <property type="project" value="InterPro"/>
</dbReference>
<proteinExistence type="predicted"/>
<organism evidence="1 2">
    <name type="scientific">Schaalia odontolytica</name>
    <dbReference type="NCBI Taxonomy" id="1660"/>
    <lineage>
        <taxon>Bacteria</taxon>
        <taxon>Bacillati</taxon>
        <taxon>Actinomycetota</taxon>
        <taxon>Actinomycetes</taxon>
        <taxon>Actinomycetales</taxon>
        <taxon>Actinomycetaceae</taxon>
        <taxon>Schaalia</taxon>
    </lineage>
</organism>
<gene>
    <name evidence="1" type="ORF">FOC40_07730</name>
</gene>
<dbReference type="RefSeq" id="WP_131240511.1">
    <property type="nucleotide sequence ID" value="NZ_CP046315.1"/>
</dbReference>
<name>A0A857A7I9_9ACTO</name>
<dbReference type="Proteomes" id="UP000424490">
    <property type="component" value="Chromosome"/>
</dbReference>
<reference evidence="1 2" key="1">
    <citation type="submission" date="2019-11" db="EMBL/GenBank/DDBJ databases">
        <title>FDA dAtabase for Regulatory Grade micrObial Sequences (FDA-ARGOS): Supporting development and validation of Infectious Disease Dx tests.</title>
        <authorList>
            <person name="Stonesifer R."/>
            <person name="Tallon L."/>
            <person name="Sadzewicz L."/>
            <person name="Vavikolanu K."/>
            <person name="Mehta A."/>
            <person name="Aluvathingal J."/>
            <person name="Nadendla S."/>
            <person name="Myers T."/>
            <person name="Yan Y."/>
            <person name="Sichtig H."/>
        </authorList>
    </citation>
    <scope>NUCLEOTIDE SEQUENCE [LARGE SCALE GENOMIC DNA]</scope>
    <source>
        <strain evidence="1 2">FDAARGOS_732</strain>
    </source>
</reference>
<evidence type="ECO:0000313" key="2">
    <source>
        <dbReference type="Proteomes" id="UP000424490"/>
    </source>
</evidence>